<keyword evidence="2" id="KW-1185">Reference proteome</keyword>
<accession>A0ABM7RJ04</accession>
<protein>
    <submittedName>
        <fullName evidence="1">Uncharacterized protein</fullName>
    </submittedName>
</protein>
<organism evidence="1 2">
    <name type="scientific">Haloferula helveola</name>
    <dbReference type="NCBI Taxonomy" id="490095"/>
    <lineage>
        <taxon>Bacteria</taxon>
        <taxon>Pseudomonadati</taxon>
        <taxon>Verrucomicrobiota</taxon>
        <taxon>Verrucomicrobiia</taxon>
        <taxon>Verrucomicrobiales</taxon>
        <taxon>Verrucomicrobiaceae</taxon>
        <taxon>Haloferula</taxon>
    </lineage>
</organism>
<gene>
    <name evidence="1" type="ORF">HAHE_41120</name>
</gene>
<sequence length="159" mass="17978">MAPEEARIVEIPEEIRHVFGSCVPGTRMYQAEGPEGTSGPWFEAVCEVAGRCVSPGGASMFAPVSRAAVHKSVKEGKLSAFCFYVTSTRRSLFGKQRQARETPLVYIPVCELKLWASELEDRMIRLGRVTQEELEGDRPDWEGKFWEWHSQWQASKRGD</sequence>
<dbReference type="EMBL" id="AP024702">
    <property type="protein sequence ID" value="BCX50204.1"/>
    <property type="molecule type" value="Genomic_DNA"/>
</dbReference>
<name>A0ABM7RJ04_9BACT</name>
<evidence type="ECO:0000313" key="2">
    <source>
        <dbReference type="Proteomes" id="UP001374893"/>
    </source>
</evidence>
<evidence type="ECO:0000313" key="1">
    <source>
        <dbReference type="EMBL" id="BCX50204.1"/>
    </source>
</evidence>
<reference evidence="1 2" key="1">
    <citation type="submission" date="2021-06" db="EMBL/GenBank/DDBJ databases">
        <title>Complete genome of Haloferula helveola possessing various polysaccharide degrading enzymes.</title>
        <authorList>
            <person name="Takami H."/>
            <person name="Huang C."/>
            <person name="Hamasaki K."/>
        </authorList>
    </citation>
    <scope>NUCLEOTIDE SEQUENCE [LARGE SCALE GENOMIC DNA]</scope>
    <source>
        <strain evidence="1 2">CN-1</strain>
    </source>
</reference>
<proteinExistence type="predicted"/>
<dbReference type="Proteomes" id="UP001374893">
    <property type="component" value="Chromosome"/>
</dbReference>